<dbReference type="Proteomes" id="UP000546252">
    <property type="component" value="Unassembled WGS sequence"/>
</dbReference>
<dbReference type="EMBL" id="JACJIH010000001">
    <property type="protein sequence ID" value="MBA8920426.1"/>
    <property type="molecule type" value="Genomic_DNA"/>
</dbReference>
<organism evidence="2 3">
    <name type="scientific">Nesterenkonia jeotgali</name>
    <dbReference type="NCBI Taxonomy" id="317018"/>
    <lineage>
        <taxon>Bacteria</taxon>
        <taxon>Bacillati</taxon>
        <taxon>Actinomycetota</taxon>
        <taxon>Actinomycetes</taxon>
        <taxon>Micrococcales</taxon>
        <taxon>Micrococcaceae</taxon>
        <taxon>Nesterenkonia</taxon>
    </lineage>
</organism>
<proteinExistence type="predicted"/>
<sequence length="74" mass="8467">MSDELEVEPPQPVVNETPYAFSIENAALYTGSSVWEIRDALRRGDLTPSYRGTKIRIKRSELEAWVDAMPNERL</sequence>
<dbReference type="Pfam" id="PF12728">
    <property type="entry name" value="HTH_17"/>
    <property type="match status" value="1"/>
</dbReference>
<dbReference type="AlphaFoldDB" id="A0A839FKP8"/>
<evidence type="ECO:0000259" key="1">
    <source>
        <dbReference type="Pfam" id="PF12728"/>
    </source>
</evidence>
<feature type="domain" description="Helix-turn-helix" evidence="1">
    <location>
        <begin position="21"/>
        <end position="67"/>
    </location>
</feature>
<protein>
    <submittedName>
        <fullName evidence="2">Excisionase family DNA binding protein</fullName>
    </submittedName>
</protein>
<dbReference type="InterPro" id="IPR041657">
    <property type="entry name" value="HTH_17"/>
</dbReference>
<accession>A0A839FKP8</accession>
<evidence type="ECO:0000313" key="3">
    <source>
        <dbReference type="Proteomes" id="UP000546252"/>
    </source>
</evidence>
<name>A0A839FKP8_9MICC</name>
<dbReference type="RefSeq" id="WP_182494839.1">
    <property type="nucleotide sequence ID" value="NZ_BAAAKT010000002.1"/>
</dbReference>
<gene>
    <name evidence="2" type="ORF">HNR24_000359</name>
</gene>
<evidence type="ECO:0000313" key="2">
    <source>
        <dbReference type="EMBL" id="MBA8920426.1"/>
    </source>
</evidence>
<comment type="caution">
    <text evidence="2">The sequence shown here is derived from an EMBL/GenBank/DDBJ whole genome shotgun (WGS) entry which is preliminary data.</text>
</comment>
<reference evidence="2 3" key="1">
    <citation type="submission" date="2020-08" db="EMBL/GenBank/DDBJ databases">
        <title>Sequencing the genomes of 1000 actinobacteria strains.</title>
        <authorList>
            <person name="Klenk H.-P."/>
        </authorList>
    </citation>
    <scope>NUCLEOTIDE SEQUENCE [LARGE SCALE GENOMIC DNA]</scope>
    <source>
        <strain evidence="2 3">DSM 19081</strain>
    </source>
</reference>